<dbReference type="Proteomes" id="UP000033710">
    <property type="component" value="Unassembled WGS sequence"/>
</dbReference>
<reference evidence="2 3" key="2">
    <citation type="journal article" date="2015" name="Eukaryot. Cell">
        <title>Asexual propagation of a virulent clone complex in a human and feline outbreak of sporotrichosis.</title>
        <authorList>
            <person name="Teixeira Mde M."/>
            <person name="Rodrigues A.M."/>
            <person name="Tsui C.K."/>
            <person name="de Almeida L.G."/>
            <person name="Van Diepeningen A.D."/>
            <person name="van den Ende B.G."/>
            <person name="Fernandes G.F."/>
            <person name="Kano R."/>
            <person name="Hamelin R.C."/>
            <person name="Lopes-Bezerra L.M."/>
            <person name="Vasconcelos A.T."/>
            <person name="de Hoog S."/>
            <person name="de Camargo Z.P."/>
            <person name="Felipe M.S."/>
        </authorList>
    </citation>
    <scope>NUCLEOTIDE SEQUENCE [LARGE SCALE GENOMIC DNA]</scope>
    <source>
        <strain evidence="2 3">1099-18</strain>
    </source>
</reference>
<organism evidence="2 3">
    <name type="scientific">Sporothrix schenckii 1099-18</name>
    <dbReference type="NCBI Taxonomy" id="1397361"/>
    <lineage>
        <taxon>Eukaryota</taxon>
        <taxon>Fungi</taxon>
        <taxon>Dikarya</taxon>
        <taxon>Ascomycota</taxon>
        <taxon>Pezizomycotina</taxon>
        <taxon>Sordariomycetes</taxon>
        <taxon>Sordariomycetidae</taxon>
        <taxon>Ophiostomatales</taxon>
        <taxon>Ophiostomataceae</taxon>
        <taxon>Sporothrix</taxon>
    </lineage>
</organism>
<sequence>MRAVPAMGDTKATHQTKKSKAAPRLLVQESFARATTKKLSAETVIGVDIARRLKNKTLFASFDGVRCHLIDAFESRGETSTVDKWKFRFDRYVRPTHNPVENASRTLARPSFFIL</sequence>
<comment type="caution">
    <text evidence="2">The sequence shown here is derived from an EMBL/GenBank/DDBJ whole genome shotgun (WGS) entry which is preliminary data.</text>
</comment>
<proteinExistence type="predicted"/>
<dbReference type="RefSeq" id="XP_016585740.1">
    <property type="nucleotide sequence ID" value="XM_016731451.1"/>
</dbReference>
<gene>
    <name evidence="2" type="ORF">SPSK_04651</name>
</gene>
<evidence type="ECO:0000313" key="3">
    <source>
        <dbReference type="Proteomes" id="UP000033710"/>
    </source>
</evidence>
<dbReference type="EMBL" id="AXCR01000010">
    <property type="protein sequence ID" value="KJR83064.1"/>
    <property type="molecule type" value="Genomic_DNA"/>
</dbReference>
<protein>
    <submittedName>
        <fullName evidence="2">Uncharacterized protein</fullName>
    </submittedName>
</protein>
<name>A0A0F2M1U9_SPOSC</name>
<evidence type="ECO:0000256" key="1">
    <source>
        <dbReference type="SAM" id="MobiDB-lite"/>
    </source>
</evidence>
<dbReference type="KEGG" id="ssck:SPSK_04651"/>
<evidence type="ECO:0000313" key="2">
    <source>
        <dbReference type="EMBL" id="KJR83064.1"/>
    </source>
</evidence>
<dbReference type="VEuPathDB" id="FungiDB:SPSK_04651"/>
<accession>A0A0F2M1U9</accession>
<dbReference type="AlphaFoldDB" id="A0A0F2M1U9"/>
<reference evidence="2 3" key="1">
    <citation type="journal article" date="2014" name="BMC Genomics">
        <title>Comparative genomics of the major fungal agents of human and animal Sporotrichosis: Sporothrix schenckii and Sporothrix brasiliensis.</title>
        <authorList>
            <person name="Teixeira M.M."/>
            <person name="de Almeida L.G."/>
            <person name="Kubitschek-Barreira P."/>
            <person name="Alves F.L."/>
            <person name="Kioshima E.S."/>
            <person name="Abadio A.K."/>
            <person name="Fernandes L."/>
            <person name="Derengowski L.S."/>
            <person name="Ferreira K.S."/>
            <person name="Souza R.C."/>
            <person name="Ruiz J.C."/>
            <person name="de Andrade N.C."/>
            <person name="Paes H.C."/>
            <person name="Nicola A.M."/>
            <person name="Albuquerque P."/>
            <person name="Gerber A.L."/>
            <person name="Martins V.P."/>
            <person name="Peconick L.D."/>
            <person name="Neto A.V."/>
            <person name="Chaucanez C.B."/>
            <person name="Silva P.A."/>
            <person name="Cunha O.L."/>
            <person name="de Oliveira F.F."/>
            <person name="dos Santos T.C."/>
            <person name="Barros A.L."/>
            <person name="Soares M.A."/>
            <person name="de Oliveira L.M."/>
            <person name="Marini M.M."/>
            <person name="Villalobos-Duno H."/>
            <person name="Cunha M.M."/>
            <person name="de Hoog S."/>
            <person name="da Silveira J.F."/>
            <person name="Henrissat B."/>
            <person name="Nino-Vega G.A."/>
            <person name="Cisalpino P.S."/>
            <person name="Mora-Montes H.M."/>
            <person name="Almeida S.R."/>
            <person name="Stajich J.E."/>
            <person name="Lopes-Bezerra L.M."/>
            <person name="Vasconcelos A.T."/>
            <person name="Felipe M.S."/>
        </authorList>
    </citation>
    <scope>NUCLEOTIDE SEQUENCE [LARGE SCALE GENOMIC DNA]</scope>
    <source>
        <strain evidence="2 3">1099-18</strain>
    </source>
</reference>
<feature type="region of interest" description="Disordered" evidence="1">
    <location>
        <begin position="1"/>
        <end position="21"/>
    </location>
</feature>
<dbReference type="GeneID" id="27666728"/>